<gene>
    <name evidence="1" type="ORF">C1706_05770</name>
</gene>
<proteinExistence type="predicted"/>
<name>A0A4Q2EKY0_9ACTN</name>
<comment type="caution">
    <text evidence="1">The sequence shown here is derived from an EMBL/GenBank/DDBJ whole genome shotgun (WGS) entry which is preliminary data.</text>
</comment>
<evidence type="ECO:0000313" key="1">
    <source>
        <dbReference type="EMBL" id="RXW32655.1"/>
    </source>
</evidence>
<dbReference type="Proteomes" id="UP000290624">
    <property type="component" value="Unassembled WGS sequence"/>
</dbReference>
<keyword evidence="2" id="KW-1185">Reference proteome</keyword>
<protein>
    <submittedName>
        <fullName evidence="1">Class F sortase</fullName>
    </submittedName>
</protein>
<accession>A0A4Q2EKY0</accession>
<dbReference type="AlphaFoldDB" id="A0A4Q2EKY0"/>
<sequence length="198" mass="20661">MLFVALLLAGAMLVVGTLVMRAHMPVDLNGNSVALGDGDVPDAGVIAEMQVADDTGLRFTVPALSMNVPLGELSVVRSTLTPPGFVQAYRVRNLGVPLDKASTGTVYVVMHSVNNGFAPGNYLFDVPSAKALVNPGEALTVGGVDYVIDGSQLIDKTALPKTGKLWADVPGRVVVITCLQRTQGRSLQNLVITGHLAA</sequence>
<reference evidence="1 2" key="1">
    <citation type="submission" date="2018-01" db="EMBL/GenBank/DDBJ databases">
        <title>Lactibacter flavus gen. nov., sp. nov., a novel bacterium of the family Propionibacteriaceae isolated from raw milk and dairy products.</title>
        <authorList>
            <person name="Wenning M."/>
            <person name="Breitenwieser F."/>
            <person name="Huptas C."/>
            <person name="von Neubeck M."/>
            <person name="Busse H.-J."/>
            <person name="Scherer S."/>
        </authorList>
    </citation>
    <scope>NUCLEOTIDE SEQUENCE [LARGE SCALE GENOMIC DNA]</scope>
    <source>
        <strain evidence="1 2">VG341</strain>
    </source>
</reference>
<evidence type="ECO:0000313" key="2">
    <source>
        <dbReference type="Proteomes" id="UP000290624"/>
    </source>
</evidence>
<dbReference type="EMBL" id="PPCV01000003">
    <property type="protein sequence ID" value="RXW32655.1"/>
    <property type="molecule type" value="Genomic_DNA"/>
</dbReference>
<organism evidence="1 2">
    <name type="scientific">Propioniciclava flava</name>
    <dbReference type="NCBI Taxonomy" id="2072026"/>
    <lineage>
        <taxon>Bacteria</taxon>
        <taxon>Bacillati</taxon>
        <taxon>Actinomycetota</taxon>
        <taxon>Actinomycetes</taxon>
        <taxon>Propionibacteriales</taxon>
        <taxon>Propionibacteriaceae</taxon>
        <taxon>Propioniciclava</taxon>
    </lineage>
</organism>